<dbReference type="AlphaFoldDB" id="A0A8K0X7E7"/>
<feature type="domain" description="Aldehyde dehydrogenase" evidence="6">
    <location>
        <begin position="19"/>
        <end position="474"/>
    </location>
</feature>
<dbReference type="PANTHER" id="PTHR43353">
    <property type="entry name" value="SUCCINATE-SEMIALDEHYDE DEHYDROGENASE, MITOCHONDRIAL"/>
    <property type="match status" value="1"/>
</dbReference>
<keyword evidence="8" id="KW-1185">Reference proteome</keyword>
<dbReference type="GO" id="GO:0004777">
    <property type="term" value="F:succinate-semialdehyde dehydrogenase (NAD+) activity"/>
    <property type="evidence" value="ECO:0007669"/>
    <property type="project" value="TreeGrafter"/>
</dbReference>
<dbReference type="Proteomes" id="UP000813385">
    <property type="component" value="Unassembled WGS sequence"/>
</dbReference>
<dbReference type="InterPro" id="IPR015590">
    <property type="entry name" value="Aldehyde_DH_dom"/>
</dbReference>
<dbReference type="Gene3D" id="3.40.605.10">
    <property type="entry name" value="Aldehyde Dehydrogenase, Chain A, domain 1"/>
    <property type="match status" value="1"/>
</dbReference>
<dbReference type="InterPro" id="IPR050740">
    <property type="entry name" value="Aldehyde_DH_Superfamily"/>
</dbReference>
<keyword evidence="3 5" id="KW-0560">Oxidoreductase</keyword>
<dbReference type="FunFam" id="3.40.605.10:FF:000012">
    <property type="entry name" value="NAD-dependent succinate-semialdehyde dehydrogenase"/>
    <property type="match status" value="1"/>
</dbReference>
<proteinExistence type="inferred from homology"/>
<sequence>MAQSQYTVPFFIGGEERKSESTFDVTSPATGNVIHKCSGASEADAEAAVDAAVKALPAWRKLPPAKRRNYFLKAADIMESRREELAGYMVDETGGARQWADFNLTTAIDLIRDVAGRLATIEGSVVNTASENVSAMVLKEPFGVVLAIAPWNAPYILGVRAVAFPMAVGNTVVFKASELSPRVMWGIVSCFHEAGIPGGVLNMIAHAPRDASAVTTALIASPAIKKINFTGSTGVGRIIAKLAGEHLKPVLLELGGKAPAIVWEDADLSLAAVQCTLGAFLHGGQICMSTERIIVHKAVRGQFEKELAGAMGKIFPSEGDAPVLITEAAVGKTTKLVQDALDKGASLVAGAVPSSGSEGKARMRPIAIGGVTQQMDIFATESFGPSVAIYEVETEEEALKLANDTEYGLSSAVFTGDLSRGLRFARDIESGAVHINSMSVHDEPGLPHGGAKASGYGRFNATAGLEEWVRTKVVTFPI</sequence>
<dbReference type="InterPro" id="IPR029510">
    <property type="entry name" value="Ald_DH_CS_GLU"/>
</dbReference>
<organism evidence="7 8">
    <name type="scientific">Plectosphaerella cucumerina</name>
    <dbReference type="NCBI Taxonomy" id="40658"/>
    <lineage>
        <taxon>Eukaryota</taxon>
        <taxon>Fungi</taxon>
        <taxon>Dikarya</taxon>
        <taxon>Ascomycota</taxon>
        <taxon>Pezizomycotina</taxon>
        <taxon>Sordariomycetes</taxon>
        <taxon>Hypocreomycetidae</taxon>
        <taxon>Glomerellales</taxon>
        <taxon>Plectosphaerellaceae</taxon>
        <taxon>Plectosphaerella</taxon>
    </lineage>
</organism>
<protein>
    <submittedName>
        <fullName evidence="7">Aldehyde dehydrogenase domain-containing protein</fullName>
    </submittedName>
</protein>
<evidence type="ECO:0000256" key="2">
    <source>
        <dbReference type="ARBA" id="ARBA00022857"/>
    </source>
</evidence>
<dbReference type="SUPFAM" id="SSF53720">
    <property type="entry name" value="ALDH-like"/>
    <property type="match status" value="1"/>
</dbReference>
<accession>A0A8K0X7E7</accession>
<name>A0A8K0X7E7_9PEZI</name>
<evidence type="ECO:0000256" key="3">
    <source>
        <dbReference type="ARBA" id="ARBA00023002"/>
    </source>
</evidence>
<evidence type="ECO:0000313" key="8">
    <source>
        <dbReference type="Proteomes" id="UP000813385"/>
    </source>
</evidence>
<evidence type="ECO:0000256" key="5">
    <source>
        <dbReference type="RuleBase" id="RU003345"/>
    </source>
</evidence>
<comment type="similarity">
    <text evidence="1 5">Belongs to the aldehyde dehydrogenase family.</text>
</comment>
<comment type="caution">
    <text evidence="7">The sequence shown here is derived from an EMBL/GenBank/DDBJ whole genome shotgun (WGS) entry which is preliminary data.</text>
</comment>
<dbReference type="PANTHER" id="PTHR43353:SF6">
    <property type="entry name" value="CYTOPLASMIC ALDEHYDE DEHYDROGENASE (EUROFUNG)"/>
    <property type="match status" value="1"/>
</dbReference>
<reference evidence="7" key="1">
    <citation type="journal article" date="2021" name="Nat. Commun.">
        <title>Genetic determinants of endophytism in the Arabidopsis root mycobiome.</title>
        <authorList>
            <person name="Mesny F."/>
            <person name="Miyauchi S."/>
            <person name="Thiergart T."/>
            <person name="Pickel B."/>
            <person name="Atanasova L."/>
            <person name="Karlsson M."/>
            <person name="Huettel B."/>
            <person name="Barry K.W."/>
            <person name="Haridas S."/>
            <person name="Chen C."/>
            <person name="Bauer D."/>
            <person name="Andreopoulos W."/>
            <person name="Pangilinan J."/>
            <person name="LaButti K."/>
            <person name="Riley R."/>
            <person name="Lipzen A."/>
            <person name="Clum A."/>
            <person name="Drula E."/>
            <person name="Henrissat B."/>
            <person name="Kohler A."/>
            <person name="Grigoriev I.V."/>
            <person name="Martin F.M."/>
            <person name="Hacquard S."/>
        </authorList>
    </citation>
    <scope>NUCLEOTIDE SEQUENCE</scope>
    <source>
        <strain evidence="7">MPI-CAGE-AT-0016</strain>
    </source>
</reference>
<dbReference type="InterPro" id="IPR016161">
    <property type="entry name" value="Ald_DH/histidinol_DH"/>
</dbReference>
<feature type="active site" evidence="4">
    <location>
        <position position="253"/>
    </location>
</feature>
<dbReference type="OrthoDB" id="310895at2759"/>
<keyword evidence="2" id="KW-0521">NADP</keyword>
<evidence type="ECO:0000256" key="4">
    <source>
        <dbReference type="PROSITE-ProRule" id="PRU10007"/>
    </source>
</evidence>
<dbReference type="Pfam" id="PF00171">
    <property type="entry name" value="Aldedh"/>
    <property type="match status" value="1"/>
</dbReference>
<gene>
    <name evidence="7" type="ORF">B0T11DRAFT_326703</name>
</gene>
<dbReference type="GO" id="GO:0009450">
    <property type="term" value="P:gamma-aminobutyric acid catabolic process"/>
    <property type="evidence" value="ECO:0007669"/>
    <property type="project" value="TreeGrafter"/>
</dbReference>
<evidence type="ECO:0000259" key="6">
    <source>
        <dbReference type="Pfam" id="PF00171"/>
    </source>
</evidence>
<dbReference type="CDD" id="cd07105">
    <property type="entry name" value="ALDH_SaliADH"/>
    <property type="match status" value="1"/>
</dbReference>
<dbReference type="EMBL" id="JAGPXD010000002">
    <property type="protein sequence ID" value="KAH7368534.1"/>
    <property type="molecule type" value="Genomic_DNA"/>
</dbReference>
<dbReference type="PROSITE" id="PS00687">
    <property type="entry name" value="ALDEHYDE_DEHYDR_GLU"/>
    <property type="match status" value="1"/>
</dbReference>
<evidence type="ECO:0000313" key="7">
    <source>
        <dbReference type="EMBL" id="KAH7368534.1"/>
    </source>
</evidence>
<evidence type="ECO:0000256" key="1">
    <source>
        <dbReference type="ARBA" id="ARBA00009986"/>
    </source>
</evidence>
<dbReference type="InterPro" id="IPR016162">
    <property type="entry name" value="Ald_DH_N"/>
</dbReference>
<dbReference type="InterPro" id="IPR016163">
    <property type="entry name" value="Ald_DH_C"/>
</dbReference>
<dbReference type="Gene3D" id="3.40.309.10">
    <property type="entry name" value="Aldehyde Dehydrogenase, Chain A, domain 2"/>
    <property type="match status" value="1"/>
</dbReference>